<dbReference type="Pfam" id="PF00072">
    <property type="entry name" value="Response_reg"/>
    <property type="match status" value="1"/>
</dbReference>
<dbReference type="InterPro" id="IPR000700">
    <property type="entry name" value="PAS-assoc_C"/>
</dbReference>
<dbReference type="InterPro" id="IPR011495">
    <property type="entry name" value="Sig_transdc_His_kin_sub2_dim/P"/>
</dbReference>
<evidence type="ECO:0000259" key="11">
    <source>
        <dbReference type="PROSITE" id="PS50110"/>
    </source>
</evidence>
<dbReference type="EMBL" id="AMPO01000010">
    <property type="protein sequence ID" value="EKF85020.1"/>
    <property type="molecule type" value="Genomic_DNA"/>
</dbReference>
<evidence type="ECO:0000256" key="10">
    <source>
        <dbReference type="SAM" id="Coils"/>
    </source>
</evidence>
<dbReference type="SUPFAM" id="SSF55874">
    <property type="entry name" value="ATPase domain of HSP90 chaperone/DNA topoisomerase II/histidine kinase"/>
    <property type="match status" value="1"/>
</dbReference>
<dbReference type="GO" id="GO:0005524">
    <property type="term" value="F:ATP binding"/>
    <property type="evidence" value="ECO:0007669"/>
    <property type="project" value="UniProtKB-KW"/>
</dbReference>
<keyword evidence="15" id="KW-1185">Reference proteome</keyword>
<feature type="domain" description="PAS" evidence="12">
    <location>
        <begin position="257"/>
        <end position="320"/>
    </location>
</feature>
<dbReference type="SMART" id="SM00091">
    <property type="entry name" value="PAS"/>
    <property type="match status" value="2"/>
</dbReference>
<dbReference type="EC" id="2.7.13.3" evidence="2"/>
<evidence type="ECO:0000259" key="13">
    <source>
        <dbReference type="PROSITE" id="PS50113"/>
    </source>
</evidence>
<dbReference type="InterPro" id="IPR013656">
    <property type="entry name" value="PAS_4"/>
</dbReference>
<keyword evidence="6" id="KW-0418">Kinase</keyword>
<evidence type="ECO:0000256" key="6">
    <source>
        <dbReference type="ARBA" id="ARBA00022777"/>
    </source>
</evidence>
<dbReference type="AlphaFoldDB" id="K2RQI8"/>
<dbReference type="CDD" id="cd00156">
    <property type="entry name" value="REC"/>
    <property type="match status" value="1"/>
</dbReference>
<dbReference type="InterPro" id="IPR035965">
    <property type="entry name" value="PAS-like_dom_sf"/>
</dbReference>
<feature type="domain" description="PAS" evidence="12">
    <location>
        <begin position="140"/>
        <end position="195"/>
    </location>
</feature>
<dbReference type="GO" id="GO:0000160">
    <property type="term" value="P:phosphorelay signal transduction system"/>
    <property type="evidence" value="ECO:0007669"/>
    <property type="project" value="InterPro"/>
</dbReference>
<evidence type="ECO:0000256" key="2">
    <source>
        <dbReference type="ARBA" id="ARBA00012438"/>
    </source>
</evidence>
<name>K2RQI8_METFP</name>
<dbReference type="InterPro" id="IPR001789">
    <property type="entry name" value="Sig_transdc_resp-reg_receiver"/>
</dbReference>
<dbReference type="PANTHER" id="PTHR41523:SF8">
    <property type="entry name" value="ETHYLENE RESPONSE SENSOR PROTEIN"/>
    <property type="match status" value="1"/>
</dbReference>
<proteinExistence type="predicted"/>
<keyword evidence="10" id="KW-0175">Coiled coil</keyword>
<dbReference type="PROSITE" id="PS50110">
    <property type="entry name" value="RESPONSE_REGULATORY"/>
    <property type="match status" value="1"/>
</dbReference>
<protein>
    <recommendedName>
        <fullName evidence="2">histidine kinase</fullName>
        <ecNumber evidence="2">2.7.13.3</ecNumber>
    </recommendedName>
</protein>
<keyword evidence="3 9" id="KW-0597">Phosphoprotein</keyword>
<feature type="coiled-coil region" evidence="10">
    <location>
        <begin position="117"/>
        <end position="150"/>
    </location>
</feature>
<evidence type="ECO:0000313" key="15">
    <source>
        <dbReference type="Proteomes" id="UP000007360"/>
    </source>
</evidence>
<evidence type="ECO:0000256" key="1">
    <source>
        <dbReference type="ARBA" id="ARBA00000085"/>
    </source>
</evidence>
<dbReference type="InterPro" id="IPR001610">
    <property type="entry name" value="PAC"/>
</dbReference>
<dbReference type="Pfam" id="PF13426">
    <property type="entry name" value="PAS_9"/>
    <property type="match status" value="1"/>
</dbReference>
<evidence type="ECO:0000256" key="8">
    <source>
        <dbReference type="ARBA" id="ARBA00023026"/>
    </source>
</evidence>
<dbReference type="SMART" id="SM00448">
    <property type="entry name" value="REC"/>
    <property type="match status" value="1"/>
</dbReference>
<dbReference type="InterPro" id="IPR003594">
    <property type="entry name" value="HATPase_dom"/>
</dbReference>
<keyword evidence="4" id="KW-0808">Transferase</keyword>
<dbReference type="InterPro" id="IPR000014">
    <property type="entry name" value="PAS"/>
</dbReference>
<evidence type="ECO:0000256" key="5">
    <source>
        <dbReference type="ARBA" id="ARBA00022741"/>
    </source>
</evidence>
<dbReference type="RefSeq" id="WP_004031537.1">
    <property type="nucleotide sequence ID" value="NZ_AMPO01000010.1"/>
</dbReference>
<evidence type="ECO:0000259" key="12">
    <source>
        <dbReference type="PROSITE" id="PS50112"/>
    </source>
</evidence>
<dbReference type="Proteomes" id="UP000007360">
    <property type="component" value="Unassembled WGS sequence"/>
</dbReference>
<dbReference type="NCBIfam" id="TIGR00229">
    <property type="entry name" value="sensory_box"/>
    <property type="match status" value="2"/>
</dbReference>
<dbReference type="InterPro" id="IPR011006">
    <property type="entry name" value="CheY-like_superfamily"/>
</dbReference>
<dbReference type="PANTHER" id="PTHR41523">
    <property type="entry name" value="TWO-COMPONENT SYSTEM SENSOR PROTEIN"/>
    <property type="match status" value="1"/>
</dbReference>
<feature type="modified residue" description="4-aspartylphosphate" evidence="9">
    <location>
        <position position="57"/>
    </location>
</feature>
<comment type="catalytic activity">
    <reaction evidence="1">
        <text>ATP + protein L-histidine = ADP + protein N-phospho-L-histidine.</text>
        <dbReference type="EC" id="2.7.13.3"/>
    </reaction>
</comment>
<dbReference type="Pfam" id="PF07568">
    <property type="entry name" value="HisKA_2"/>
    <property type="match status" value="1"/>
</dbReference>
<dbReference type="OrthoDB" id="8127at2157"/>
<dbReference type="SUPFAM" id="SSF55785">
    <property type="entry name" value="PYP-like sensor domain (PAS domain)"/>
    <property type="match status" value="2"/>
</dbReference>
<dbReference type="Pfam" id="PF02518">
    <property type="entry name" value="HATPase_c"/>
    <property type="match status" value="1"/>
</dbReference>
<dbReference type="SMART" id="SM00086">
    <property type="entry name" value="PAC"/>
    <property type="match status" value="1"/>
</dbReference>
<evidence type="ECO:0000256" key="4">
    <source>
        <dbReference type="ARBA" id="ARBA00022679"/>
    </source>
</evidence>
<feature type="domain" description="PAC" evidence="13">
    <location>
        <begin position="330"/>
        <end position="381"/>
    </location>
</feature>
<keyword evidence="5" id="KW-0547">Nucleotide-binding</keyword>
<accession>K2RQI8</accession>
<dbReference type="PATRIC" id="fig|1204725.3.peg.2093"/>
<dbReference type="Gene3D" id="3.30.450.20">
    <property type="entry name" value="PAS domain"/>
    <property type="match status" value="2"/>
</dbReference>
<evidence type="ECO:0000256" key="9">
    <source>
        <dbReference type="PROSITE-ProRule" id="PRU00169"/>
    </source>
</evidence>
<dbReference type="SUPFAM" id="SSF52172">
    <property type="entry name" value="CheY-like"/>
    <property type="match status" value="1"/>
</dbReference>
<dbReference type="PROSITE" id="PS50112">
    <property type="entry name" value="PAS"/>
    <property type="match status" value="2"/>
</dbReference>
<dbReference type="Gene3D" id="3.30.565.10">
    <property type="entry name" value="Histidine kinase-like ATPase, C-terminal domain"/>
    <property type="match status" value="1"/>
</dbReference>
<dbReference type="SMART" id="SM00387">
    <property type="entry name" value="HATPase_c"/>
    <property type="match status" value="1"/>
</dbReference>
<organism evidence="14 15">
    <name type="scientific">Methanobacterium formicicum (strain DSM 3637 / PP1)</name>
    <dbReference type="NCBI Taxonomy" id="1204725"/>
    <lineage>
        <taxon>Archaea</taxon>
        <taxon>Methanobacteriati</taxon>
        <taxon>Methanobacteriota</taxon>
        <taxon>Methanomada group</taxon>
        <taxon>Methanobacteria</taxon>
        <taxon>Methanobacteriales</taxon>
        <taxon>Methanobacteriaceae</taxon>
        <taxon>Methanobacterium</taxon>
    </lineage>
</organism>
<sequence>MEEEIKVLILEDVPLDAELIERELRKEGFDFVSHRVESEDEYVKEVEKWQPNIILADHSLPQFDGVSALHIAQEKSSHIPFIFVSGKIGEEFAVEMLKKGATDYVLKHNLSKLGYAVRRALKEAQEHLEKKKAQEALLESEKKYRALFEKTTNPILVFNDEGVFINFNQAAVDFLETKPSQILKHKIYQFIAPESEPFDIKEWSTGEIVELPLKINDELKILELTITPVKLGNSNIIFGTGRDLTKQKQMENALKESEEKYRLLVENQTDMVVKFDPDGKVLFASPSYCEVLGRTEDSIIGSNFLPMVHQEEQEKTQRALGKLRRPPYVVFLEHRMLTMNGWRWIAWADKAIMDDEGNLEAFVGVGRDITERKLAEDRIMRSLKEKELLLREIHHRVKNNLQIISTLLSLQSAQIDDQRVIDLYRESQNRILSIALIHENLYQSDDLTNIKFATYVKNLIDDLFNSYGVDPEKIQINMQIKDIIISIETAIPIGLIINELISNTLKHAFPQGKGEIYLELSAKNRDKYQLIVRDNGKPFPDNIKLNETDTLGMKLISNLVNQLDGTITLNKDNKEFTIEFEELKYKERI</sequence>
<dbReference type="GO" id="GO:0004673">
    <property type="term" value="F:protein histidine kinase activity"/>
    <property type="evidence" value="ECO:0007669"/>
    <property type="project" value="UniProtKB-EC"/>
</dbReference>
<keyword evidence="7" id="KW-0067">ATP-binding</keyword>
<gene>
    <name evidence="14" type="ORF">A994_10394</name>
</gene>
<dbReference type="CDD" id="cd00130">
    <property type="entry name" value="PAS"/>
    <property type="match status" value="1"/>
</dbReference>
<dbReference type="PROSITE" id="PS50113">
    <property type="entry name" value="PAC"/>
    <property type="match status" value="1"/>
</dbReference>
<keyword evidence="8" id="KW-0843">Virulence</keyword>
<evidence type="ECO:0000256" key="3">
    <source>
        <dbReference type="ARBA" id="ARBA00022553"/>
    </source>
</evidence>
<dbReference type="InterPro" id="IPR036890">
    <property type="entry name" value="HATPase_C_sf"/>
</dbReference>
<reference evidence="14 15" key="1">
    <citation type="journal article" date="2012" name="J. Bacteriol.">
        <title>Draft genome sequence of Methanobacterium formicicum DSM 3637, an archaebacterium isolated from the methane producer amoeba Pelomyxa palustris.</title>
        <authorList>
            <person name="Gutierrez G."/>
        </authorList>
    </citation>
    <scope>NUCLEOTIDE SEQUENCE [LARGE SCALE GENOMIC DNA]</scope>
    <source>
        <strain evidence="15">DSM 3637 / PP1</strain>
    </source>
</reference>
<evidence type="ECO:0000256" key="7">
    <source>
        <dbReference type="ARBA" id="ARBA00022840"/>
    </source>
</evidence>
<feature type="domain" description="Response regulatory" evidence="11">
    <location>
        <begin position="6"/>
        <end position="122"/>
    </location>
</feature>
<evidence type="ECO:0000313" key="14">
    <source>
        <dbReference type="EMBL" id="EKF85020.1"/>
    </source>
</evidence>
<dbReference type="Gene3D" id="3.40.50.2300">
    <property type="match status" value="1"/>
</dbReference>
<dbReference type="Pfam" id="PF08448">
    <property type="entry name" value="PAS_4"/>
    <property type="match status" value="1"/>
</dbReference>
<comment type="caution">
    <text evidence="14">The sequence shown here is derived from an EMBL/GenBank/DDBJ whole genome shotgun (WGS) entry which is preliminary data.</text>
</comment>